<dbReference type="STRING" id="236234.A0A1J9QXJ0"/>
<protein>
    <submittedName>
        <fullName evidence="2">Heterokaryon incompatibility protein</fullName>
    </submittedName>
</protein>
<reference evidence="2 3" key="1">
    <citation type="submission" date="2016-10" db="EMBL/GenBank/DDBJ databases">
        <title>Proteomics and genomics reveal pathogen-plant mechanisms compatible with a hemibiotrophic lifestyle of Diplodia corticola.</title>
        <authorList>
            <person name="Fernandes I."/>
            <person name="De Jonge R."/>
            <person name="Van De Peer Y."/>
            <person name="Devreese B."/>
            <person name="Alves A."/>
            <person name="Esteves A.C."/>
        </authorList>
    </citation>
    <scope>NUCLEOTIDE SEQUENCE [LARGE SCALE GENOMIC DNA]</scope>
    <source>
        <strain evidence="2 3">CBS 112549</strain>
    </source>
</reference>
<evidence type="ECO:0000313" key="2">
    <source>
        <dbReference type="EMBL" id="OJD33104.1"/>
    </source>
</evidence>
<dbReference type="GeneID" id="31014854"/>
<evidence type="ECO:0000313" key="3">
    <source>
        <dbReference type="Proteomes" id="UP000183809"/>
    </source>
</evidence>
<dbReference type="Proteomes" id="UP000183809">
    <property type="component" value="Unassembled WGS sequence"/>
</dbReference>
<dbReference type="Pfam" id="PF06985">
    <property type="entry name" value="HET"/>
    <property type="match status" value="1"/>
</dbReference>
<dbReference type="RefSeq" id="XP_020129364.1">
    <property type="nucleotide sequence ID" value="XM_020274593.1"/>
</dbReference>
<keyword evidence="3" id="KW-1185">Reference proteome</keyword>
<dbReference type="PANTHER" id="PTHR33112:SF12">
    <property type="entry name" value="HETEROKARYON INCOMPATIBILITY DOMAIN-CONTAINING PROTEIN"/>
    <property type="match status" value="1"/>
</dbReference>
<sequence length="868" mass="98356">MTSIQNAVSITTIHVQQSWKQVRDRTSAIKAELSHEEVKRLCTACSIIDFNFSLAGTATPKKKLDFIWPINHVILQRDSCNFCRLAFDALSTELNDPLKVEKIQDFIQDDLKRMSFRHWVETKYKWNNRLLTKGEKIWPFGHSKNPPETREAVREIIEKGREEMKHLESDNNDVAAMMVAGAAATKAGRLAAGGGKSEGNVMLAEAAEGMMWTTAVYQSGKATNLPCWIVGTVSRGSIKIEVCARGRQPRASLSVLRNFNIRIQKQLEDLRDWDYALQVQPRINLELASVLLTACVRDHASTCGGEIFRASPIPIFGGHFLRLIDLQHSRLQNFDAQSLPQYAALSYVWGGEQNKVLERGNVQQSYRVGGFVQEGLPKTISAAIHITRSLGLKYLWVDTWCIVQNDDHDQSGQIPHTDIIYKSAAVTLVAADVDQTAWSGITGVTEHTYRKSFDSQIFSEIAQMPAVRGLIPISVKQDLSTWEARGWTFQEKVLSRRLLVFSEGYMVWHCRGCIAREDMTNLAAGTDQIKPLLQPIFQELSIPDRYSVLPITRRGFYRRSKTFKIYAMLVEQYTGRSLKKERDCLKAFTAIFKEFSSAFQCEFISGLPKNLLDVSLLWQPVSHDLSQFHRRDGFPSWSWAGWTGKVRYDNTFDIHTSDNGALVQAITEEGLERVRPLVFFYRVDADAAFHPIGLLEPLSVSDLVPHDWEARKLPKGQLVRIEKKLDMTDIGSFSNSICFESTVADFVVGEPEARTVRWRVKGGPVKEREEQWQPVRSDADAPKVGYVRIHGTSSTVGCRYQFVLLSESQFFGSEKRVEAMGYTLYNIMAIKRVKKYGGVWAVERCGVGKIRKDAWCKGSPWREGFLLK</sequence>
<evidence type="ECO:0000259" key="1">
    <source>
        <dbReference type="Pfam" id="PF06985"/>
    </source>
</evidence>
<dbReference type="PANTHER" id="PTHR33112">
    <property type="entry name" value="DOMAIN PROTEIN, PUTATIVE-RELATED"/>
    <property type="match status" value="1"/>
</dbReference>
<feature type="domain" description="Heterokaryon incompatibility" evidence="1">
    <location>
        <begin position="342"/>
        <end position="491"/>
    </location>
</feature>
<proteinExistence type="predicted"/>
<comment type="caution">
    <text evidence="2">The sequence shown here is derived from an EMBL/GenBank/DDBJ whole genome shotgun (WGS) entry which is preliminary data.</text>
</comment>
<gene>
    <name evidence="2" type="ORF">BKCO1_3300090</name>
</gene>
<dbReference type="InterPro" id="IPR010730">
    <property type="entry name" value="HET"/>
</dbReference>
<dbReference type="OrthoDB" id="5135333at2759"/>
<dbReference type="AlphaFoldDB" id="A0A1J9QXJ0"/>
<organism evidence="2 3">
    <name type="scientific">Diplodia corticola</name>
    <dbReference type="NCBI Taxonomy" id="236234"/>
    <lineage>
        <taxon>Eukaryota</taxon>
        <taxon>Fungi</taxon>
        <taxon>Dikarya</taxon>
        <taxon>Ascomycota</taxon>
        <taxon>Pezizomycotina</taxon>
        <taxon>Dothideomycetes</taxon>
        <taxon>Dothideomycetes incertae sedis</taxon>
        <taxon>Botryosphaeriales</taxon>
        <taxon>Botryosphaeriaceae</taxon>
        <taxon>Diplodia</taxon>
    </lineage>
</organism>
<accession>A0A1J9QXJ0</accession>
<dbReference type="EMBL" id="MNUE01000033">
    <property type="protein sequence ID" value="OJD33104.1"/>
    <property type="molecule type" value="Genomic_DNA"/>
</dbReference>
<name>A0A1J9QXJ0_9PEZI</name>